<evidence type="ECO:0008006" key="3">
    <source>
        <dbReference type="Google" id="ProtNLM"/>
    </source>
</evidence>
<organism evidence="1 2">
    <name type="scientific">Capnocytophaga cynodegmi</name>
    <dbReference type="NCBI Taxonomy" id="28189"/>
    <lineage>
        <taxon>Bacteria</taxon>
        <taxon>Pseudomonadati</taxon>
        <taxon>Bacteroidota</taxon>
        <taxon>Flavobacteriia</taxon>
        <taxon>Flavobacteriales</taxon>
        <taxon>Flavobacteriaceae</taxon>
        <taxon>Capnocytophaga</taxon>
    </lineage>
</organism>
<dbReference type="InterPro" id="IPR036291">
    <property type="entry name" value="NAD(P)-bd_dom_sf"/>
</dbReference>
<reference evidence="2" key="1">
    <citation type="submission" date="2015-01" db="EMBL/GenBank/DDBJ databases">
        <authorList>
            <person name="MANFREDI Pablo"/>
        </authorList>
    </citation>
    <scope>NUCLEOTIDE SEQUENCE [LARGE SCALE GENOMIC DNA]</scope>
    <source>
        <strain evidence="2">Ccyn2B</strain>
    </source>
</reference>
<evidence type="ECO:0000313" key="2">
    <source>
        <dbReference type="Proteomes" id="UP000038055"/>
    </source>
</evidence>
<proteinExistence type="predicted"/>
<dbReference type="EMBL" id="CDOD01000034">
    <property type="protein sequence ID" value="CEN37150.1"/>
    <property type="molecule type" value="Genomic_DNA"/>
</dbReference>
<dbReference type="SUPFAM" id="SSF51735">
    <property type="entry name" value="NAD(P)-binding Rossmann-fold domains"/>
    <property type="match status" value="1"/>
</dbReference>
<dbReference type="AlphaFoldDB" id="A0A0B7HCZ3"/>
<name>A0A0B7HCZ3_9FLAO</name>
<keyword evidence="2" id="KW-1185">Reference proteome</keyword>
<evidence type="ECO:0000313" key="1">
    <source>
        <dbReference type="EMBL" id="CEN37150.1"/>
    </source>
</evidence>
<sequence>MKIGIIGCGWLGFRLANHLKTNNTIYTTTRNTDKNKFLSTYFHSFIIDFDDSEVKKNGKFSLNWTVSS</sequence>
<dbReference type="Proteomes" id="UP000038055">
    <property type="component" value="Unassembled WGS sequence"/>
</dbReference>
<accession>A0A0B7HCZ3</accession>
<gene>
    <name evidence="1" type="ORF">CCYN2B_40024</name>
</gene>
<protein>
    <recommendedName>
        <fullName evidence="3">Pyrroline-5-carboxylate reductase catalytic N-terminal domain-containing protein</fullName>
    </recommendedName>
</protein>